<gene>
    <name evidence="3" type="ORF">V5N11_036020</name>
</gene>
<evidence type="ECO:0000256" key="1">
    <source>
        <dbReference type="PROSITE-ProRule" id="PRU00649"/>
    </source>
</evidence>
<feature type="domain" description="TFIIS N-terminal" evidence="2">
    <location>
        <begin position="110"/>
        <end position="189"/>
    </location>
</feature>
<dbReference type="SMART" id="SM00509">
    <property type="entry name" value="TFS2N"/>
    <property type="match status" value="1"/>
</dbReference>
<reference evidence="3 4" key="1">
    <citation type="submission" date="2024-04" db="EMBL/GenBank/DDBJ databases">
        <title>Genome assembly C_amara_ONT_v2.</title>
        <authorList>
            <person name="Yant L."/>
            <person name="Moore C."/>
            <person name="Slenker M."/>
        </authorList>
    </citation>
    <scope>NUCLEOTIDE SEQUENCE [LARGE SCALE GENOMIC DNA]</scope>
    <source>
        <tissue evidence="3">Leaf</tissue>
    </source>
</reference>
<proteinExistence type="predicted"/>
<evidence type="ECO:0000313" key="3">
    <source>
        <dbReference type="EMBL" id="KAL1191062.1"/>
    </source>
</evidence>
<protein>
    <recommendedName>
        <fullName evidence="2">TFIIS N-terminal domain-containing protein</fullName>
    </recommendedName>
</protein>
<comment type="subcellular location">
    <subcellularLocation>
        <location evidence="1">Nucleus</location>
    </subcellularLocation>
</comment>
<dbReference type="AlphaFoldDB" id="A0ABD0Z8N2"/>
<dbReference type="InterPro" id="IPR003617">
    <property type="entry name" value="TFIIS/CRSP70_N_sub"/>
</dbReference>
<dbReference type="InterPro" id="IPR017923">
    <property type="entry name" value="TFIIS_N"/>
</dbReference>
<organism evidence="3 4">
    <name type="scientific">Cardamine amara subsp. amara</name>
    <dbReference type="NCBI Taxonomy" id="228776"/>
    <lineage>
        <taxon>Eukaryota</taxon>
        <taxon>Viridiplantae</taxon>
        <taxon>Streptophyta</taxon>
        <taxon>Embryophyta</taxon>
        <taxon>Tracheophyta</taxon>
        <taxon>Spermatophyta</taxon>
        <taxon>Magnoliopsida</taxon>
        <taxon>eudicotyledons</taxon>
        <taxon>Gunneridae</taxon>
        <taxon>Pentapetalae</taxon>
        <taxon>rosids</taxon>
        <taxon>malvids</taxon>
        <taxon>Brassicales</taxon>
        <taxon>Brassicaceae</taxon>
        <taxon>Cardamineae</taxon>
        <taxon>Cardamine</taxon>
    </lineage>
</organism>
<name>A0ABD0Z8N2_CARAN</name>
<dbReference type="PROSITE" id="PS51319">
    <property type="entry name" value="TFIIS_N"/>
    <property type="match status" value="1"/>
</dbReference>
<dbReference type="EMBL" id="JBANAX010000860">
    <property type="protein sequence ID" value="KAL1191062.1"/>
    <property type="molecule type" value="Genomic_DNA"/>
</dbReference>
<comment type="caution">
    <text evidence="3">The sequence shown here is derived from an EMBL/GenBank/DDBJ whole genome shotgun (WGS) entry which is preliminary data.</text>
</comment>
<keyword evidence="1" id="KW-0539">Nucleus</keyword>
<dbReference type="GO" id="GO:0005634">
    <property type="term" value="C:nucleus"/>
    <property type="evidence" value="ECO:0007669"/>
    <property type="project" value="UniProtKB-SubCell"/>
</dbReference>
<keyword evidence="4" id="KW-1185">Reference proteome</keyword>
<evidence type="ECO:0000313" key="4">
    <source>
        <dbReference type="Proteomes" id="UP001558713"/>
    </source>
</evidence>
<accession>A0ABD0Z8N2</accession>
<dbReference type="PANTHER" id="PTHR31995">
    <property type="entry name" value="TRANSCRIPTION FACTOR IIS FAMILY PROTEIN-RELATED"/>
    <property type="match status" value="1"/>
</dbReference>
<evidence type="ECO:0000259" key="2">
    <source>
        <dbReference type="PROSITE" id="PS51319"/>
    </source>
</evidence>
<sequence>MKIANATERSDLHHRLVYSAVKASNSENVWVLMKKNPLQSKEKTEFLGLKKKQPVKNPRSRAHELGVVIKQNLKKSGVYKSVRQTSRPLQQMKKQPPSKKNMAEMLELFDIAKTSADVANAKGILAAKEETCICVETLSLLISYPISSTAKETRLVMDKLHRLTKHKDRKICNYASNLHQHWTLSIRDQQP</sequence>
<dbReference type="Proteomes" id="UP001558713">
    <property type="component" value="Unassembled WGS sequence"/>
</dbReference>
<dbReference type="PANTHER" id="PTHR31995:SF7">
    <property type="entry name" value="TRANSCRIPTION ELONGATION FACTOR (TFIIS) FAMILY PROTEIN"/>
    <property type="match status" value="1"/>
</dbReference>